<dbReference type="PANTHER" id="PTHR34135:SF2">
    <property type="entry name" value="LYSOZYME"/>
    <property type="match status" value="1"/>
</dbReference>
<dbReference type="GeneID" id="89588386"/>
<name>A0A0R2HX99_CARDV</name>
<dbReference type="SMART" id="SM00641">
    <property type="entry name" value="Glyco_25"/>
    <property type="match status" value="1"/>
</dbReference>
<dbReference type="PATRIC" id="fig|1449336.4.peg.400"/>
<dbReference type="EMBL" id="JQBS01000007">
    <property type="protein sequence ID" value="KRN57410.1"/>
    <property type="molecule type" value="Genomic_DNA"/>
</dbReference>
<dbReference type="Proteomes" id="UP000051658">
    <property type="component" value="Unassembled WGS sequence"/>
</dbReference>
<evidence type="ECO:0000256" key="3">
    <source>
        <dbReference type="ARBA" id="ARBA00023295"/>
    </source>
</evidence>
<dbReference type="Pfam" id="PF01183">
    <property type="entry name" value="Glyco_hydro_25"/>
    <property type="match status" value="1"/>
</dbReference>
<gene>
    <name evidence="5" type="ORF">IV74_GL000393</name>
</gene>
<keyword evidence="6" id="KW-1185">Reference proteome</keyword>
<dbReference type="RefSeq" id="WP_034570855.1">
    <property type="nucleotide sequence ID" value="NZ_JQBS01000007.1"/>
</dbReference>
<dbReference type="InterPro" id="IPR018077">
    <property type="entry name" value="Glyco_hydro_fam25_subgr"/>
</dbReference>
<keyword evidence="3" id="KW-0326">Glycosidase</keyword>
<evidence type="ECO:0000256" key="2">
    <source>
        <dbReference type="ARBA" id="ARBA00022801"/>
    </source>
</evidence>
<dbReference type="SUPFAM" id="SSF51445">
    <property type="entry name" value="(Trans)glycosidases"/>
    <property type="match status" value="1"/>
</dbReference>
<evidence type="ECO:0000256" key="4">
    <source>
        <dbReference type="SAM" id="Phobius"/>
    </source>
</evidence>
<organism evidence="5 6">
    <name type="scientific">Carnobacterium divergens DSM 20623</name>
    <dbReference type="NCBI Taxonomy" id="1449336"/>
    <lineage>
        <taxon>Bacteria</taxon>
        <taxon>Bacillati</taxon>
        <taxon>Bacillota</taxon>
        <taxon>Bacilli</taxon>
        <taxon>Lactobacillales</taxon>
        <taxon>Carnobacteriaceae</taxon>
        <taxon>Carnobacterium</taxon>
    </lineage>
</organism>
<proteinExistence type="inferred from homology"/>
<evidence type="ECO:0000256" key="1">
    <source>
        <dbReference type="ARBA" id="ARBA00010646"/>
    </source>
</evidence>
<dbReference type="GO" id="GO:0003796">
    <property type="term" value="F:lysozyme activity"/>
    <property type="evidence" value="ECO:0007669"/>
    <property type="project" value="InterPro"/>
</dbReference>
<evidence type="ECO:0000313" key="6">
    <source>
        <dbReference type="Proteomes" id="UP000051658"/>
    </source>
</evidence>
<dbReference type="eggNOG" id="COG3757">
    <property type="taxonomic scope" value="Bacteria"/>
</dbReference>
<accession>A0A0R2HX99</accession>
<dbReference type="PANTHER" id="PTHR34135">
    <property type="entry name" value="LYSOZYME"/>
    <property type="match status" value="1"/>
</dbReference>
<dbReference type="GO" id="GO:0016052">
    <property type="term" value="P:carbohydrate catabolic process"/>
    <property type="evidence" value="ECO:0007669"/>
    <property type="project" value="TreeGrafter"/>
</dbReference>
<dbReference type="InterPro" id="IPR002053">
    <property type="entry name" value="Glyco_hydro_25"/>
</dbReference>
<dbReference type="GO" id="GO:0016998">
    <property type="term" value="P:cell wall macromolecule catabolic process"/>
    <property type="evidence" value="ECO:0007669"/>
    <property type="project" value="InterPro"/>
</dbReference>
<comment type="similarity">
    <text evidence="1">Belongs to the glycosyl hydrolase 25 family.</text>
</comment>
<dbReference type="Gene3D" id="3.20.20.80">
    <property type="entry name" value="Glycosidases"/>
    <property type="match status" value="1"/>
</dbReference>
<keyword evidence="4" id="KW-1133">Transmembrane helix</keyword>
<dbReference type="AlphaFoldDB" id="A0A0R2HX99"/>
<evidence type="ECO:0000313" key="5">
    <source>
        <dbReference type="EMBL" id="KRN57410.1"/>
    </source>
</evidence>
<dbReference type="InterPro" id="IPR017853">
    <property type="entry name" value="GH"/>
</dbReference>
<dbReference type="PROSITE" id="PS51904">
    <property type="entry name" value="GLYCOSYL_HYDROL_F25_2"/>
    <property type="match status" value="1"/>
</dbReference>
<reference evidence="5 6" key="1">
    <citation type="journal article" date="2015" name="Genome Announc.">
        <title>Expanding the biotechnology potential of lactobacilli through comparative genomics of 213 strains and associated genera.</title>
        <authorList>
            <person name="Sun Z."/>
            <person name="Harris H.M."/>
            <person name="McCann A."/>
            <person name="Guo C."/>
            <person name="Argimon S."/>
            <person name="Zhang W."/>
            <person name="Yang X."/>
            <person name="Jeffery I.B."/>
            <person name="Cooney J.C."/>
            <person name="Kagawa T.F."/>
            <person name="Liu W."/>
            <person name="Song Y."/>
            <person name="Salvetti E."/>
            <person name="Wrobel A."/>
            <person name="Rasinkangas P."/>
            <person name="Parkhill J."/>
            <person name="Rea M.C."/>
            <person name="O'Sullivan O."/>
            <person name="Ritari J."/>
            <person name="Douillard F.P."/>
            <person name="Paul Ross R."/>
            <person name="Yang R."/>
            <person name="Briner A.E."/>
            <person name="Felis G.E."/>
            <person name="de Vos W.M."/>
            <person name="Barrangou R."/>
            <person name="Klaenhammer T.R."/>
            <person name="Caufield P.W."/>
            <person name="Cui Y."/>
            <person name="Zhang H."/>
            <person name="O'Toole P.W."/>
        </authorList>
    </citation>
    <scope>NUCLEOTIDE SEQUENCE [LARGE SCALE GENOMIC DNA]</scope>
    <source>
        <strain evidence="5 6">DSM 20623</strain>
    </source>
</reference>
<keyword evidence="2" id="KW-0378">Hydrolase</keyword>
<dbReference type="GO" id="GO:0009253">
    <property type="term" value="P:peptidoglycan catabolic process"/>
    <property type="evidence" value="ECO:0007669"/>
    <property type="project" value="InterPro"/>
</dbReference>
<keyword evidence="4" id="KW-0812">Transmembrane</keyword>
<sequence length="255" mass="29176">MTIYYLQKDPKINKIKLTAIIGVILLVSMAISLFVAKESNWSLFKEDTKSFPVKGIQVSQEDGYLDWQGIESNQLSFAYIKATEGSNYTDDQFAINWERIQGTSLRRGASHYFSFDSPGATQGSHFNQVVSTQKGDLPSVVMVELYDQYKQNPPEKESVVKELKAFIQVVMDEKGQNLILCVDANVYQKFIKNEFVESDIWLVDTKNKPSKEENIPWKFWEYTEEGDLSKGSIKQKSLDLAVFNGDKDQFEKFGQ</sequence>
<feature type="transmembrane region" description="Helical" evidence="4">
    <location>
        <begin position="15"/>
        <end position="36"/>
    </location>
</feature>
<comment type="caution">
    <text evidence="5">The sequence shown here is derived from an EMBL/GenBank/DDBJ whole genome shotgun (WGS) entry which is preliminary data.</text>
</comment>
<evidence type="ECO:0008006" key="7">
    <source>
        <dbReference type="Google" id="ProtNLM"/>
    </source>
</evidence>
<keyword evidence="4" id="KW-0472">Membrane</keyword>
<protein>
    <recommendedName>
        <fullName evidence="7">Lysozyme</fullName>
    </recommendedName>
</protein>